<comment type="caution">
    <text evidence="1">The sequence shown here is derived from an EMBL/GenBank/DDBJ whole genome shotgun (WGS) entry which is preliminary data.</text>
</comment>
<dbReference type="EMBL" id="AUWU02000009">
    <property type="protein sequence ID" value="KAH0569748.1"/>
    <property type="molecule type" value="Genomic_DNA"/>
</dbReference>
<protein>
    <submittedName>
        <fullName evidence="1">Uncharacterized protein</fullName>
    </submittedName>
</protein>
<reference evidence="1 2" key="1">
    <citation type="journal article" date="2014" name="PLoS Genet.">
        <title>The Genome of Spironucleus salmonicida Highlights a Fish Pathogen Adapted to Fluctuating Environments.</title>
        <authorList>
            <person name="Xu F."/>
            <person name="Jerlstrom-Hultqvist J."/>
            <person name="Einarsson E."/>
            <person name="Astvaldsson A."/>
            <person name="Svard S.G."/>
            <person name="Andersson J.O."/>
        </authorList>
    </citation>
    <scope>NUCLEOTIDE SEQUENCE [LARGE SCALE GENOMIC DNA]</scope>
    <source>
        <strain evidence="1 2">ATCC 50377</strain>
    </source>
</reference>
<dbReference type="KEGG" id="ssao:94302730"/>
<evidence type="ECO:0000313" key="1">
    <source>
        <dbReference type="EMBL" id="KAH0569748.1"/>
    </source>
</evidence>
<dbReference type="Proteomes" id="UP000018208">
    <property type="component" value="Unassembled WGS sequence"/>
</dbReference>
<sequence>MLKNEIQERAFSYLQVLKRPVTRTSSLIINLPEIRLQPKRVQSPLRCFKAARSVDELSVFQIIF</sequence>
<dbReference type="GeneID" id="94302730"/>
<organism evidence="1 2">
    <name type="scientific">Spironucleus salmonicida</name>
    <dbReference type="NCBI Taxonomy" id="348837"/>
    <lineage>
        <taxon>Eukaryota</taxon>
        <taxon>Metamonada</taxon>
        <taxon>Diplomonadida</taxon>
        <taxon>Hexamitidae</taxon>
        <taxon>Hexamitinae</taxon>
        <taxon>Spironucleus</taxon>
    </lineage>
</organism>
<gene>
    <name evidence="1" type="ORF">SS50377_28707</name>
</gene>
<proteinExistence type="predicted"/>
<accession>A0A9P8LKE4</accession>
<dbReference type="RefSeq" id="XP_067760521.1">
    <property type="nucleotide sequence ID" value="XM_067912464.1"/>
</dbReference>
<evidence type="ECO:0000313" key="2">
    <source>
        <dbReference type="Proteomes" id="UP000018208"/>
    </source>
</evidence>
<dbReference type="AlphaFoldDB" id="A0A9P8LKE4"/>
<keyword evidence="2" id="KW-1185">Reference proteome</keyword>
<name>A0A9P8LKE4_9EUKA</name>